<dbReference type="Gene3D" id="1.20.120.140">
    <property type="entry name" value="Signal recognition particle SRP54, nucleotide-binding domain"/>
    <property type="match status" value="1"/>
</dbReference>
<organism evidence="12">
    <name type="scientific">marine metagenome</name>
    <dbReference type="NCBI Taxonomy" id="408172"/>
    <lineage>
        <taxon>unclassified sequences</taxon>
        <taxon>metagenomes</taxon>
        <taxon>ecological metagenomes</taxon>
    </lineage>
</organism>
<keyword evidence="9" id="KW-0687">Ribonucleoprotein</keyword>
<keyword evidence="6" id="KW-0694">RNA-binding</keyword>
<evidence type="ECO:0000256" key="2">
    <source>
        <dbReference type="ARBA" id="ARBA00005450"/>
    </source>
</evidence>
<name>A0A382G5E7_9ZZZZ</name>
<dbReference type="Pfam" id="PF02978">
    <property type="entry name" value="SRP_SPB"/>
    <property type="match status" value="1"/>
</dbReference>
<dbReference type="Pfam" id="PF00448">
    <property type="entry name" value="SRP54"/>
    <property type="match status" value="1"/>
</dbReference>
<feature type="domain" description="SRP54-type proteins GTP-binding" evidence="11">
    <location>
        <begin position="263"/>
        <end position="276"/>
    </location>
</feature>
<dbReference type="GO" id="GO:0006614">
    <property type="term" value="P:SRP-dependent cotranslational protein targeting to membrane"/>
    <property type="evidence" value="ECO:0007669"/>
    <property type="project" value="InterPro"/>
</dbReference>
<dbReference type="PANTHER" id="PTHR11564:SF5">
    <property type="entry name" value="SIGNAL RECOGNITION PARTICLE SUBUNIT SRP54"/>
    <property type="match status" value="1"/>
</dbReference>
<evidence type="ECO:0000256" key="3">
    <source>
        <dbReference type="ARBA" id="ARBA00022490"/>
    </source>
</evidence>
<sequence>MVLDALGDALRNTLKKIAGASHISPELIKELVKDIQRALIQSDVNVRLALELSKTIENRALEEKAPAGMTGREHVVRIVHQELVKAIGESRSLKLGAQKIMLVGLYGQGKTTTTGKLGKHFKKKGLNLGLIAADVHRPAAFDQLSQIGEQIQVPVFGSSDNKDAGKVVKEGLEEFKELDVVIVDTAGRHALDEELISEMKSISKIVKPDEILLVMDATVGQQAGPQAQAFHDAVGVSGVILTKLDGSAKGGGALSAVAVTKAPIVFVGTGESLDSLETLDPDRFISRLLGMGDLQTLLERAEEVLDAESAEDTARKMLSGKFTLIDMREQMEALTKMGPLSKVMEMVPGMSGMMKKGQMDETQDRLEKFKVLMSSMTKEELENPKIIKRSRINRIAKGSGSDPQEIRELLKQYNQSRKMMSNLGGNRRMQQRMMKQFGKGDLKL</sequence>
<dbReference type="InterPro" id="IPR036225">
    <property type="entry name" value="SRP/SRP_N"/>
</dbReference>
<keyword evidence="5" id="KW-0378">Hydrolase</keyword>
<dbReference type="SUPFAM" id="SSF47364">
    <property type="entry name" value="Domain of the SRP/SRP receptor G-proteins"/>
    <property type="match status" value="1"/>
</dbReference>
<dbReference type="HAMAP" id="MF_00306">
    <property type="entry name" value="SRP54"/>
    <property type="match status" value="1"/>
</dbReference>
<dbReference type="Gene3D" id="1.10.260.30">
    <property type="entry name" value="Signal recognition particle, SRP54 subunit, M-domain"/>
    <property type="match status" value="1"/>
</dbReference>
<dbReference type="PANTHER" id="PTHR11564">
    <property type="entry name" value="SIGNAL RECOGNITION PARTICLE 54K PROTEIN SRP54"/>
    <property type="match status" value="1"/>
</dbReference>
<dbReference type="FunFam" id="3.40.50.300:FF:000022">
    <property type="entry name" value="Signal recognition particle 54 kDa subunit"/>
    <property type="match status" value="1"/>
</dbReference>
<keyword evidence="8" id="KW-0733">Signal recognition particle</keyword>
<dbReference type="Pfam" id="PF02881">
    <property type="entry name" value="SRP54_N"/>
    <property type="match status" value="1"/>
</dbReference>
<dbReference type="SUPFAM" id="SSF52540">
    <property type="entry name" value="P-loop containing nucleoside triphosphate hydrolases"/>
    <property type="match status" value="1"/>
</dbReference>
<evidence type="ECO:0000259" key="11">
    <source>
        <dbReference type="PROSITE" id="PS00300"/>
    </source>
</evidence>
<dbReference type="GO" id="GO:0003924">
    <property type="term" value="F:GTPase activity"/>
    <property type="evidence" value="ECO:0007669"/>
    <property type="project" value="InterPro"/>
</dbReference>
<keyword evidence="3" id="KW-0963">Cytoplasm</keyword>
<dbReference type="AlphaFoldDB" id="A0A382G5E7"/>
<dbReference type="InterPro" id="IPR027417">
    <property type="entry name" value="P-loop_NTPase"/>
</dbReference>
<evidence type="ECO:0000256" key="1">
    <source>
        <dbReference type="ARBA" id="ARBA00004496"/>
    </source>
</evidence>
<dbReference type="GO" id="GO:0005786">
    <property type="term" value="C:signal recognition particle, endoplasmic reticulum targeting"/>
    <property type="evidence" value="ECO:0007669"/>
    <property type="project" value="UniProtKB-KW"/>
</dbReference>
<dbReference type="GO" id="GO:0008312">
    <property type="term" value="F:7S RNA binding"/>
    <property type="evidence" value="ECO:0007669"/>
    <property type="project" value="InterPro"/>
</dbReference>
<dbReference type="InterPro" id="IPR004125">
    <property type="entry name" value="Signal_recog_particle_SRP54_M"/>
</dbReference>
<dbReference type="SUPFAM" id="SSF47446">
    <property type="entry name" value="Signal peptide-binding domain"/>
    <property type="match status" value="1"/>
</dbReference>
<evidence type="ECO:0000313" key="12">
    <source>
        <dbReference type="EMBL" id="SVB69995.1"/>
    </source>
</evidence>
<dbReference type="EMBL" id="UINC01053461">
    <property type="protein sequence ID" value="SVB69995.1"/>
    <property type="molecule type" value="Genomic_DNA"/>
</dbReference>
<evidence type="ECO:0000256" key="8">
    <source>
        <dbReference type="ARBA" id="ARBA00023135"/>
    </source>
</evidence>
<keyword evidence="7" id="KW-0342">GTP-binding</keyword>
<dbReference type="InterPro" id="IPR013822">
    <property type="entry name" value="Signal_recog_particl_SRP54_hlx"/>
</dbReference>
<comment type="similarity">
    <text evidence="2">Belongs to the GTP-binding SRP family. SRP54 subfamily.</text>
</comment>
<evidence type="ECO:0000256" key="6">
    <source>
        <dbReference type="ARBA" id="ARBA00022884"/>
    </source>
</evidence>
<dbReference type="SMART" id="SM00962">
    <property type="entry name" value="SRP54"/>
    <property type="match status" value="1"/>
</dbReference>
<dbReference type="EC" id="3.6.5.4" evidence="10"/>
<protein>
    <recommendedName>
        <fullName evidence="10">signal-recognition-particle GTPase</fullName>
        <ecNumber evidence="10">3.6.5.4</ecNumber>
    </recommendedName>
</protein>
<dbReference type="InterPro" id="IPR000897">
    <property type="entry name" value="SRP54_GTPase_dom"/>
</dbReference>
<evidence type="ECO:0000256" key="4">
    <source>
        <dbReference type="ARBA" id="ARBA00022741"/>
    </source>
</evidence>
<gene>
    <name evidence="12" type="ORF">METZ01_LOCUS222849</name>
</gene>
<evidence type="ECO:0000256" key="9">
    <source>
        <dbReference type="ARBA" id="ARBA00023274"/>
    </source>
</evidence>
<dbReference type="CDD" id="cd17875">
    <property type="entry name" value="SRP54_G"/>
    <property type="match status" value="1"/>
</dbReference>
<dbReference type="SMART" id="SM00963">
    <property type="entry name" value="SRP54_N"/>
    <property type="match status" value="1"/>
</dbReference>
<dbReference type="InterPro" id="IPR042101">
    <property type="entry name" value="SRP54_N_sf"/>
</dbReference>
<dbReference type="GO" id="GO:0005525">
    <property type="term" value="F:GTP binding"/>
    <property type="evidence" value="ECO:0007669"/>
    <property type="project" value="UniProtKB-KW"/>
</dbReference>
<dbReference type="Gene3D" id="3.40.50.300">
    <property type="entry name" value="P-loop containing nucleotide triphosphate hydrolases"/>
    <property type="match status" value="1"/>
</dbReference>
<dbReference type="InterPro" id="IPR022941">
    <property type="entry name" value="SRP54"/>
</dbReference>
<evidence type="ECO:0000256" key="5">
    <source>
        <dbReference type="ARBA" id="ARBA00022801"/>
    </source>
</evidence>
<accession>A0A382G5E7</accession>
<keyword evidence="4" id="KW-0547">Nucleotide-binding</keyword>
<proteinExistence type="inferred from homology"/>
<evidence type="ECO:0000256" key="10">
    <source>
        <dbReference type="ARBA" id="ARBA00035672"/>
    </source>
</evidence>
<comment type="subcellular location">
    <subcellularLocation>
        <location evidence="1">Cytoplasm</location>
    </subcellularLocation>
</comment>
<dbReference type="InterPro" id="IPR036891">
    <property type="entry name" value="Signal_recog_part_SRP54_M_sf"/>
</dbReference>
<reference evidence="12" key="1">
    <citation type="submission" date="2018-05" db="EMBL/GenBank/DDBJ databases">
        <authorList>
            <person name="Lanie J.A."/>
            <person name="Ng W.-L."/>
            <person name="Kazmierczak K.M."/>
            <person name="Andrzejewski T.M."/>
            <person name="Davidsen T.M."/>
            <person name="Wayne K.J."/>
            <person name="Tettelin H."/>
            <person name="Glass J.I."/>
            <person name="Rusch D."/>
            <person name="Podicherti R."/>
            <person name="Tsui H.-C.T."/>
            <person name="Winkler M.E."/>
        </authorList>
    </citation>
    <scope>NUCLEOTIDE SEQUENCE</scope>
</reference>
<dbReference type="PROSITE" id="PS00300">
    <property type="entry name" value="SRP54"/>
    <property type="match status" value="1"/>
</dbReference>
<evidence type="ECO:0000256" key="7">
    <source>
        <dbReference type="ARBA" id="ARBA00023134"/>
    </source>
</evidence>